<evidence type="ECO:0000256" key="3">
    <source>
        <dbReference type="ARBA" id="ARBA00022989"/>
    </source>
</evidence>
<feature type="transmembrane region" description="Helical" evidence="5">
    <location>
        <begin position="405"/>
        <end position="426"/>
    </location>
</feature>
<evidence type="ECO:0000256" key="4">
    <source>
        <dbReference type="ARBA" id="ARBA00023136"/>
    </source>
</evidence>
<dbReference type="GO" id="GO:0015179">
    <property type="term" value="F:L-amino acid transmembrane transporter activity"/>
    <property type="evidence" value="ECO:0007669"/>
    <property type="project" value="TreeGrafter"/>
</dbReference>
<evidence type="ECO:0000256" key="1">
    <source>
        <dbReference type="ARBA" id="ARBA00004141"/>
    </source>
</evidence>
<name>A0A0F6WAN1_9BACT</name>
<organism evidence="6 7">
    <name type="scientific">Sandaracinus amylolyticus</name>
    <dbReference type="NCBI Taxonomy" id="927083"/>
    <lineage>
        <taxon>Bacteria</taxon>
        <taxon>Pseudomonadati</taxon>
        <taxon>Myxococcota</taxon>
        <taxon>Polyangia</taxon>
        <taxon>Polyangiales</taxon>
        <taxon>Sandaracinaceae</taxon>
        <taxon>Sandaracinus</taxon>
    </lineage>
</organism>
<protein>
    <submittedName>
        <fullName evidence="6">Amino acid permease family protein</fullName>
    </submittedName>
</protein>
<feature type="transmembrane region" description="Helical" evidence="5">
    <location>
        <begin position="12"/>
        <end position="35"/>
    </location>
</feature>
<keyword evidence="2 5" id="KW-0812">Transmembrane</keyword>
<feature type="transmembrane region" description="Helical" evidence="5">
    <location>
        <begin position="86"/>
        <end position="111"/>
    </location>
</feature>
<dbReference type="Pfam" id="PF13520">
    <property type="entry name" value="AA_permease_2"/>
    <property type="match status" value="1"/>
</dbReference>
<evidence type="ECO:0000313" key="7">
    <source>
        <dbReference type="Proteomes" id="UP000034883"/>
    </source>
</evidence>
<proteinExistence type="predicted"/>
<feature type="transmembrane region" description="Helical" evidence="5">
    <location>
        <begin position="345"/>
        <end position="368"/>
    </location>
</feature>
<dbReference type="STRING" id="927083.DB32_008801"/>
<dbReference type="PANTHER" id="PTHR11785:SF512">
    <property type="entry name" value="SOBREMESA, ISOFORM B"/>
    <property type="match status" value="1"/>
</dbReference>
<dbReference type="PIRSF" id="PIRSF006060">
    <property type="entry name" value="AA_transporter"/>
    <property type="match status" value="1"/>
</dbReference>
<accession>A0A0F6WAN1</accession>
<evidence type="ECO:0000256" key="2">
    <source>
        <dbReference type="ARBA" id="ARBA00022692"/>
    </source>
</evidence>
<comment type="subcellular location">
    <subcellularLocation>
        <location evidence="1">Membrane</location>
        <topology evidence="1">Multi-pass membrane protein</topology>
    </subcellularLocation>
</comment>
<feature type="transmembrane region" description="Helical" evidence="5">
    <location>
        <begin position="117"/>
        <end position="141"/>
    </location>
</feature>
<dbReference type="PANTHER" id="PTHR11785">
    <property type="entry name" value="AMINO ACID TRANSPORTER"/>
    <property type="match status" value="1"/>
</dbReference>
<dbReference type="InterPro" id="IPR050598">
    <property type="entry name" value="AminoAcid_Transporter"/>
</dbReference>
<feature type="transmembrane region" description="Helical" evidence="5">
    <location>
        <begin position="318"/>
        <end position="339"/>
    </location>
</feature>
<reference evidence="6 7" key="1">
    <citation type="submission" date="2015-03" db="EMBL/GenBank/DDBJ databases">
        <title>Genome assembly of Sandaracinus amylolyticus DSM 53668.</title>
        <authorList>
            <person name="Sharma G."/>
            <person name="Subramanian S."/>
        </authorList>
    </citation>
    <scope>NUCLEOTIDE SEQUENCE [LARGE SCALE GENOMIC DNA]</scope>
    <source>
        <strain evidence="6 7">DSM 53668</strain>
    </source>
</reference>
<keyword evidence="3 5" id="KW-1133">Transmembrane helix</keyword>
<evidence type="ECO:0000256" key="5">
    <source>
        <dbReference type="SAM" id="Phobius"/>
    </source>
</evidence>
<feature type="transmembrane region" description="Helical" evidence="5">
    <location>
        <begin position="153"/>
        <end position="171"/>
    </location>
</feature>
<feature type="transmembrane region" description="Helical" evidence="5">
    <location>
        <begin position="380"/>
        <end position="399"/>
    </location>
</feature>
<feature type="transmembrane region" description="Helical" evidence="5">
    <location>
        <begin position="41"/>
        <end position="65"/>
    </location>
</feature>
<dbReference type="EMBL" id="CP011125">
    <property type="protein sequence ID" value="AKF11652.1"/>
    <property type="molecule type" value="Genomic_DNA"/>
</dbReference>
<feature type="transmembrane region" description="Helical" evidence="5">
    <location>
        <begin position="191"/>
        <end position="213"/>
    </location>
</feature>
<dbReference type="RefSeq" id="WP_053238496.1">
    <property type="nucleotide sequence ID" value="NZ_CP011125.1"/>
</dbReference>
<keyword evidence="7" id="KW-1185">Reference proteome</keyword>
<keyword evidence="4 5" id="KW-0472">Membrane</keyword>
<dbReference type="KEGG" id="samy:DB32_008801"/>
<feature type="transmembrane region" description="Helical" evidence="5">
    <location>
        <begin position="276"/>
        <end position="297"/>
    </location>
</feature>
<sequence length="435" mass="44608">MSASTPHRYGLRTAALLVVASMVGTGVFTTSGILLAELRSVPAVLAVWIVGGLVALAGALSYAELAAQLPESGGEYTLLARAFHPAVGFTAGVVSIVAGFAAPIAACAIAFARYLDAAFPGLVPELPAAIAIVVLTTAVHVGHLRSGARFQDALTIAKIVLVAIFVFGGATEGDLSRLAEPLDPATLVSPPFAIGLVLVYFAYTGWNAAAYVAGEIERPARTLPLALLLGTAGVTALYVGINAVLLASAPRAELEGVVEIGAVAATHLFGATAGRVLAAVIALGLVSTIGAFVVTGVRVYDAIGRDHPALAFLARRNAGGSPVVALLVQAGLALLMVATASFETLLAAVGFTLSIASGLTVIGVAIVRARHPERPRPYRVPLYPITPLFFVIVMIWTVYESILYARAIALFGVATIGLGLLGYFVLSAKNRANPA</sequence>
<dbReference type="AlphaFoldDB" id="A0A0F6WAN1"/>
<dbReference type="GO" id="GO:0016020">
    <property type="term" value="C:membrane"/>
    <property type="evidence" value="ECO:0007669"/>
    <property type="project" value="UniProtKB-SubCell"/>
</dbReference>
<dbReference type="InterPro" id="IPR002293">
    <property type="entry name" value="AA/rel_permease1"/>
</dbReference>
<dbReference type="Proteomes" id="UP000034883">
    <property type="component" value="Chromosome"/>
</dbReference>
<feature type="transmembrane region" description="Helical" evidence="5">
    <location>
        <begin position="225"/>
        <end position="247"/>
    </location>
</feature>
<gene>
    <name evidence="6" type="ORF">DB32_008801</name>
</gene>
<dbReference type="OrthoDB" id="127638at2"/>
<evidence type="ECO:0000313" key="6">
    <source>
        <dbReference type="EMBL" id="AKF11652.1"/>
    </source>
</evidence>
<dbReference type="Gene3D" id="1.20.1740.10">
    <property type="entry name" value="Amino acid/polyamine transporter I"/>
    <property type="match status" value="1"/>
</dbReference>